<sequence>MNHPTPPSVLIFGMGFVGRALAESLYQHQYPVAAIKRHWSSDDVCLPIEVSCMDLNEHCANADWADYGTWVIALPPAALADYVASMRWLAEQAKKMQVRHIVYLSSVGVFGAQQGLCDENTLPEPDTASGRAVLAAEQIWQTSGVAHVDILRLGGLYAAERHPIFALLRQEKPSAQAKQPANRIHRDAAVAAIERAIACPSSVRVRHIVEADYLTKQDFYAREAAKLGVPVPRLADDMPEHSGKRVISCWKDGE</sequence>
<evidence type="ECO:0000256" key="1">
    <source>
        <dbReference type="ARBA" id="ARBA00023027"/>
    </source>
</evidence>
<accession>F0EZ08</accession>
<dbReference type="EMBL" id="AEWV01000015">
    <property type="protein sequence ID" value="EGC17766.1"/>
    <property type="molecule type" value="Genomic_DNA"/>
</dbReference>
<keyword evidence="4" id="KW-1185">Reference proteome</keyword>
<comment type="caution">
    <text evidence="3">The sequence shown here is derived from an EMBL/GenBank/DDBJ whole genome shotgun (WGS) entry which is preliminary data.</text>
</comment>
<evidence type="ECO:0000259" key="2">
    <source>
        <dbReference type="Pfam" id="PF01370"/>
    </source>
</evidence>
<evidence type="ECO:0000313" key="3">
    <source>
        <dbReference type="EMBL" id="EGC17766.1"/>
    </source>
</evidence>
<dbReference type="Pfam" id="PF01370">
    <property type="entry name" value="Epimerase"/>
    <property type="match status" value="1"/>
</dbReference>
<dbReference type="PANTHER" id="PTHR43574">
    <property type="entry name" value="EPIMERASE-RELATED"/>
    <property type="match status" value="1"/>
</dbReference>
<protein>
    <submittedName>
        <fullName evidence="3">NAD dependent epimerase/dehydratase family protein</fullName>
    </submittedName>
</protein>
<evidence type="ECO:0000313" key="4">
    <source>
        <dbReference type="Proteomes" id="UP000004088"/>
    </source>
</evidence>
<gene>
    <name evidence="3" type="ORF">HMPREF9098_1092</name>
</gene>
<name>F0EZ08_9NEIS</name>
<keyword evidence="1" id="KW-0520">NAD</keyword>
<dbReference type="Proteomes" id="UP000004088">
    <property type="component" value="Unassembled WGS sequence"/>
</dbReference>
<organism evidence="3 4">
    <name type="scientific">Kingella denitrificans ATCC 33394</name>
    <dbReference type="NCBI Taxonomy" id="888741"/>
    <lineage>
        <taxon>Bacteria</taxon>
        <taxon>Pseudomonadati</taxon>
        <taxon>Pseudomonadota</taxon>
        <taxon>Betaproteobacteria</taxon>
        <taxon>Neisseriales</taxon>
        <taxon>Neisseriaceae</taxon>
        <taxon>Kingella</taxon>
    </lineage>
</organism>
<dbReference type="RefSeq" id="WP_003782528.1">
    <property type="nucleotide sequence ID" value="NZ_GL870929.1"/>
</dbReference>
<dbReference type="InterPro" id="IPR036291">
    <property type="entry name" value="NAD(P)-bd_dom_sf"/>
</dbReference>
<feature type="domain" description="NAD-dependent epimerase/dehydratase" evidence="2">
    <location>
        <begin position="9"/>
        <end position="160"/>
    </location>
</feature>
<proteinExistence type="predicted"/>
<dbReference type="HOGENOM" id="CLU_007383_11_1_4"/>
<dbReference type="SUPFAM" id="SSF51735">
    <property type="entry name" value="NAD(P)-binding Rossmann-fold domains"/>
    <property type="match status" value="1"/>
</dbReference>
<dbReference type="InterPro" id="IPR001509">
    <property type="entry name" value="Epimerase_deHydtase"/>
</dbReference>
<reference evidence="3 4" key="1">
    <citation type="submission" date="2011-01" db="EMBL/GenBank/DDBJ databases">
        <authorList>
            <person name="Muzny D."/>
            <person name="Qin X."/>
            <person name="Deng J."/>
            <person name="Jiang H."/>
            <person name="Liu Y."/>
            <person name="Qu J."/>
            <person name="Song X.-Z."/>
            <person name="Zhang L."/>
            <person name="Thornton R."/>
            <person name="Coyle M."/>
            <person name="Francisco L."/>
            <person name="Jackson L."/>
            <person name="Javaid M."/>
            <person name="Korchina V."/>
            <person name="Kovar C."/>
            <person name="Mata R."/>
            <person name="Mathew T."/>
            <person name="Ngo R."/>
            <person name="Nguyen L."/>
            <person name="Nguyen N."/>
            <person name="Okwuonu G."/>
            <person name="Ongeri F."/>
            <person name="Pham C."/>
            <person name="Simmons D."/>
            <person name="Wilczek-Boney K."/>
            <person name="Hale W."/>
            <person name="Jakkamsetti A."/>
            <person name="Pham P."/>
            <person name="Ruth R."/>
            <person name="San Lucas F."/>
            <person name="Warren J."/>
            <person name="Zhang J."/>
            <person name="Zhao Z."/>
            <person name="Zhou C."/>
            <person name="Zhu D."/>
            <person name="Lee S."/>
            <person name="Bess C."/>
            <person name="Blankenburg K."/>
            <person name="Forbes L."/>
            <person name="Fu Q."/>
            <person name="Gubbala S."/>
            <person name="Hirani K."/>
            <person name="Jayaseelan J.C."/>
            <person name="Lara F."/>
            <person name="Munidasa M."/>
            <person name="Palculict T."/>
            <person name="Patil S."/>
            <person name="Pu L.-L."/>
            <person name="Saada N."/>
            <person name="Tang L."/>
            <person name="Weissenberger G."/>
            <person name="Zhu Y."/>
            <person name="Hemphill L."/>
            <person name="Shang Y."/>
            <person name="Youmans B."/>
            <person name="Ayvaz T."/>
            <person name="Ross M."/>
            <person name="Santibanez J."/>
            <person name="Aqrawi P."/>
            <person name="Gross S."/>
            <person name="Joshi V."/>
            <person name="Fowler G."/>
            <person name="Nazareth L."/>
            <person name="Reid J."/>
            <person name="Worley K."/>
            <person name="Petrosino J."/>
            <person name="Highlander S."/>
            <person name="Gibbs R."/>
        </authorList>
    </citation>
    <scope>NUCLEOTIDE SEQUENCE [LARGE SCALE GENOMIC DNA]</scope>
    <source>
        <strain evidence="3 4">ATCC 33394</strain>
    </source>
</reference>
<dbReference type="Gene3D" id="3.40.50.720">
    <property type="entry name" value="NAD(P)-binding Rossmann-like Domain"/>
    <property type="match status" value="1"/>
</dbReference>
<dbReference type="STRING" id="888741.HMPREF9098_1092"/>
<dbReference type="AlphaFoldDB" id="F0EZ08"/>